<name>A0A3N0B0U6_9ACTN</name>
<reference evidence="2" key="1">
    <citation type="submission" date="2018-05" db="EMBL/GenBank/DDBJ databases">
        <title>Genome Sequencing of selected type strains of the family Eggerthellaceae.</title>
        <authorList>
            <person name="Danylec N."/>
            <person name="Stoll D.A."/>
            <person name="Doetsch A."/>
            <person name="Huch M."/>
        </authorList>
    </citation>
    <scope>NUCLEOTIDE SEQUENCE [LARGE SCALE GENOMIC DNA]</scope>
    <source>
        <strain evidence="2">DSM 24851</strain>
    </source>
</reference>
<proteinExistence type="predicted"/>
<dbReference type="Gene3D" id="1.10.10.10">
    <property type="entry name" value="Winged helix-like DNA-binding domain superfamily/Winged helix DNA-binding domain"/>
    <property type="match status" value="1"/>
</dbReference>
<sequence>MSCARQIKVKSRGGRFVRQAFHAAAESSHLFCEAALAFNCGRALAVARGMTNPRIEKRLYVIRRIEGHIQRIYVKMGVHSKKELTVVRVERQSDSSD</sequence>
<keyword evidence="2" id="KW-1185">Reference proteome</keyword>
<dbReference type="InterPro" id="IPR036388">
    <property type="entry name" value="WH-like_DNA-bd_sf"/>
</dbReference>
<dbReference type="Proteomes" id="UP000269591">
    <property type="component" value="Unassembled WGS sequence"/>
</dbReference>
<dbReference type="AlphaFoldDB" id="A0A3N0B0U6"/>
<protein>
    <recommendedName>
        <fullName evidence="3">HTH luxR-type domain-containing protein</fullName>
    </recommendedName>
</protein>
<gene>
    <name evidence="1" type="ORF">DMP06_04790</name>
</gene>
<dbReference type="EMBL" id="QIBX01000006">
    <property type="protein sequence ID" value="RNL40454.1"/>
    <property type="molecule type" value="Genomic_DNA"/>
</dbReference>
<evidence type="ECO:0000313" key="1">
    <source>
        <dbReference type="EMBL" id="RNL40454.1"/>
    </source>
</evidence>
<evidence type="ECO:0008006" key="3">
    <source>
        <dbReference type="Google" id="ProtNLM"/>
    </source>
</evidence>
<comment type="caution">
    <text evidence="1">The sequence shown here is derived from an EMBL/GenBank/DDBJ whole genome shotgun (WGS) entry which is preliminary data.</text>
</comment>
<evidence type="ECO:0000313" key="2">
    <source>
        <dbReference type="Proteomes" id="UP000269591"/>
    </source>
</evidence>
<accession>A0A3N0B0U6</accession>
<organism evidence="1 2">
    <name type="scientific">Slackia equolifaciens</name>
    <dbReference type="NCBI Taxonomy" id="498718"/>
    <lineage>
        <taxon>Bacteria</taxon>
        <taxon>Bacillati</taxon>
        <taxon>Actinomycetota</taxon>
        <taxon>Coriobacteriia</taxon>
        <taxon>Eggerthellales</taxon>
        <taxon>Eggerthellaceae</taxon>
        <taxon>Slackia</taxon>
    </lineage>
</organism>